<protein>
    <submittedName>
        <fullName evidence="1">Uncharacterized protein</fullName>
    </submittedName>
</protein>
<organism evidence="1 2">
    <name type="scientific">Pseudoduganella guangdongensis</name>
    <dbReference type="NCBI Taxonomy" id="2692179"/>
    <lineage>
        <taxon>Bacteria</taxon>
        <taxon>Pseudomonadati</taxon>
        <taxon>Pseudomonadota</taxon>
        <taxon>Betaproteobacteria</taxon>
        <taxon>Burkholderiales</taxon>
        <taxon>Oxalobacteraceae</taxon>
        <taxon>Telluria group</taxon>
        <taxon>Pseudoduganella</taxon>
    </lineage>
</organism>
<reference evidence="1 2" key="1">
    <citation type="submission" date="2019-12" db="EMBL/GenBank/DDBJ databases">
        <title>Novel species isolated from a subtropical stream in China.</title>
        <authorList>
            <person name="Lu H."/>
        </authorList>
    </citation>
    <scope>NUCLEOTIDE SEQUENCE [LARGE SCALE GENOMIC DNA]</scope>
    <source>
        <strain evidence="1 2">DS3</strain>
    </source>
</reference>
<dbReference type="AlphaFoldDB" id="A0A6N9HCE4"/>
<dbReference type="EMBL" id="WWCJ01000001">
    <property type="protein sequence ID" value="MYN00673.1"/>
    <property type="molecule type" value="Genomic_DNA"/>
</dbReference>
<evidence type="ECO:0000313" key="1">
    <source>
        <dbReference type="EMBL" id="MYN00673.1"/>
    </source>
</evidence>
<comment type="caution">
    <text evidence="1">The sequence shown here is derived from an EMBL/GenBank/DDBJ whole genome shotgun (WGS) entry which is preliminary data.</text>
</comment>
<sequence>MLILFFVPMGRYAIGKLMPRGEKAGGICVPASIQAGTGLFLTALAALAPASAETARPGQLDRASLAAAAIDQQLRNETEIKLSPLEDPALRRVGAGIAAAAVPRWTGTPQITEIPTPDSGDRLYKISYGTSTYCARIPSPRIGIDRYERLRANNPSIKCPR</sequence>
<keyword evidence="2" id="KW-1185">Reference proteome</keyword>
<name>A0A6N9HCE4_9BURK</name>
<evidence type="ECO:0000313" key="2">
    <source>
        <dbReference type="Proteomes" id="UP000448575"/>
    </source>
</evidence>
<proteinExistence type="predicted"/>
<accession>A0A6N9HCE4</accession>
<dbReference type="Proteomes" id="UP000448575">
    <property type="component" value="Unassembled WGS sequence"/>
</dbReference>
<dbReference type="RefSeq" id="WP_161023690.1">
    <property type="nucleotide sequence ID" value="NZ_WWCJ01000001.1"/>
</dbReference>
<gene>
    <name evidence="1" type="ORF">GTP41_01030</name>
</gene>